<reference evidence="4" key="1">
    <citation type="submission" date="2022-10" db="EMBL/GenBank/DDBJ databases">
        <title>Genome assembly of Pristionchus species.</title>
        <authorList>
            <person name="Yoshida K."/>
            <person name="Sommer R.J."/>
        </authorList>
    </citation>
    <scope>NUCLEOTIDE SEQUENCE [LARGE SCALE GENOMIC DNA]</scope>
    <source>
        <strain evidence="4">RS5460</strain>
    </source>
</reference>
<keyword evidence="4" id="KW-1185">Reference proteome</keyword>
<feature type="transmembrane region" description="Helical" evidence="1">
    <location>
        <begin position="483"/>
        <end position="505"/>
    </location>
</feature>
<dbReference type="Proteomes" id="UP001328107">
    <property type="component" value="Unassembled WGS sequence"/>
</dbReference>
<keyword evidence="1" id="KW-1133">Transmembrane helix</keyword>
<keyword evidence="1" id="KW-0812">Transmembrane</keyword>
<organism evidence="3 4">
    <name type="scientific">Pristionchus mayeri</name>
    <dbReference type="NCBI Taxonomy" id="1317129"/>
    <lineage>
        <taxon>Eukaryota</taxon>
        <taxon>Metazoa</taxon>
        <taxon>Ecdysozoa</taxon>
        <taxon>Nematoda</taxon>
        <taxon>Chromadorea</taxon>
        <taxon>Rhabditida</taxon>
        <taxon>Rhabditina</taxon>
        <taxon>Diplogasteromorpha</taxon>
        <taxon>Diplogasteroidea</taxon>
        <taxon>Neodiplogasteridae</taxon>
        <taxon>Pristionchus</taxon>
    </lineage>
</organism>
<dbReference type="AlphaFoldDB" id="A0AAN5IEE3"/>
<proteinExistence type="predicted"/>
<keyword evidence="2" id="KW-0732">Signal</keyword>
<evidence type="ECO:0000313" key="3">
    <source>
        <dbReference type="EMBL" id="GMR59461.1"/>
    </source>
</evidence>
<keyword evidence="1" id="KW-0472">Membrane</keyword>
<feature type="signal peptide" evidence="2">
    <location>
        <begin position="1"/>
        <end position="18"/>
    </location>
</feature>
<evidence type="ECO:0000256" key="2">
    <source>
        <dbReference type="SAM" id="SignalP"/>
    </source>
</evidence>
<accession>A0AAN5IEE3</accession>
<comment type="caution">
    <text evidence="3">The sequence shown here is derived from an EMBL/GenBank/DDBJ whole genome shotgun (WGS) entry which is preliminary data.</text>
</comment>
<feature type="non-terminal residue" evidence="3">
    <location>
        <position position="523"/>
    </location>
</feature>
<evidence type="ECO:0000313" key="4">
    <source>
        <dbReference type="Proteomes" id="UP001328107"/>
    </source>
</evidence>
<name>A0AAN5IEE3_9BILA</name>
<feature type="chain" id="PRO_5042994805" evidence="2">
    <location>
        <begin position="19"/>
        <end position="523"/>
    </location>
</feature>
<protein>
    <submittedName>
        <fullName evidence="3">Uncharacterized protein</fullName>
    </submittedName>
</protein>
<sequence length="523" mass="58868">MVSLNSFIFLLLFGTSTAQFCASTFKAKEAKSDTVDCSVSKSSHLLPFMVESPQFMENKCNVAFILDIGSEFVSQLDYQVVMMFIDQVASNCLKKGIGFQVTAYPMFNQDASMTCCSVRMCEQAIGFMHYNVFVPPYGDSSPIVDEDENRKFTVTLVDELKNVNSVACAYNAAILLSNRLFKPYDLEALNNEIAQIVEFECLTFSQVIFGRDDDITQSQLNDLYGGFSDYHFLVPNVNCLDKISECISPCGSMSPGECRSLDLSTCDYPTPPTTPPSTTTTTLSPEFEDYWHIIYVFAISNRTTTDQFNNIVQYIGGPIMECKVRTTSHKNELLVRFLAPRGEDSQWIADLTTVDDYLNMIRFDEIVVPGGPEAYDSETTELMWKALGITMIFENEGRTPRITLVSDFASQTFIDAYQLNANNLLLQLAKYDFQIITFSEEVAEIYRNHSFKASDIHVDVDFDPSHPIPLCDHPPDGPGTTTILFIIIGSCLGLMLLLVVATIVFRQKYIWMERLHAMKREGL</sequence>
<dbReference type="EMBL" id="BTRK01000006">
    <property type="protein sequence ID" value="GMR59461.1"/>
    <property type="molecule type" value="Genomic_DNA"/>
</dbReference>
<gene>
    <name evidence="3" type="ORF">PMAYCL1PPCAC_29656</name>
</gene>
<evidence type="ECO:0000256" key="1">
    <source>
        <dbReference type="SAM" id="Phobius"/>
    </source>
</evidence>